<accession>A0A3N4IE70</accession>
<dbReference type="EMBL" id="ML119659">
    <property type="protein sequence ID" value="RPA84445.1"/>
    <property type="molecule type" value="Genomic_DNA"/>
</dbReference>
<dbReference type="Pfam" id="PF00646">
    <property type="entry name" value="F-box"/>
    <property type="match status" value="1"/>
</dbReference>
<protein>
    <recommendedName>
        <fullName evidence="1">F-box domain-containing protein</fullName>
    </recommendedName>
</protein>
<dbReference type="Proteomes" id="UP000275078">
    <property type="component" value="Unassembled WGS sequence"/>
</dbReference>
<proteinExistence type="predicted"/>
<dbReference type="SUPFAM" id="SSF81383">
    <property type="entry name" value="F-box domain"/>
    <property type="match status" value="1"/>
</dbReference>
<sequence>MQRGLQPRIYFYRNVISEIINTSYTMSRQAEPATVSFLSLPTELRLCIFEECTAFTLLRVSQTCTTLRAELNSLPSLLAQSYGYTPYTGTCTKGNEKSILTIANISKILTPIEAIQYAILTYKTKISGLHNIWSIPQLRLSPKCSRFDNTLCSNCVDSSWIKVTYGCPSHPKGQCTARCLSYTGRDVDFMRKWENATSSSSTTGPQPGLQVPVLKGVGRNKLITGLDIACWCDSGLTEKIYAQVLAGEKVVLI</sequence>
<dbReference type="OrthoDB" id="435188at2759"/>
<evidence type="ECO:0000259" key="1">
    <source>
        <dbReference type="Pfam" id="PF00646"/>
    </source>
</evidence>
<dbReference type="AlphaFoldDB" id="A0A3N4IE70"/>
<gene>
    <name evidence="2" type="ORF">BJ508DRAFT_38405</name>
</gene>
<keyword evidence="3" id="KW-1185">Reference proteome</keyword>
<evidence type="ECO:0000313" key="3">
    <source>
        <dbReference type="Proteomes" id="UP000275078"/>
    </source>
</evidence>
<feature type="domain" description="F-box" evidence="1">
    <location>
        <begin position="37"/>
        <end position="74"/>
    </location>
</feature>
<name>A0A3N4IE70_ASCIM</name>
<dbReference type="InterPro" id="IPR036047">
    <property type="entry name" value="F-box-like_dom_sf"/>
</dbReference>
<evidence type="ECO:0000313" key="2">
    <source>
        <dbReference type="EMBL" id="RPA84445.1"/>
    </source>
</evidence>
<organism evidence="2 3">
    <name type="scientific">Ascobolus immersus RN42</name>
    <dbReference type="NCBI Taxonomy" id="1160509"/>
    <lineage>
        <taxon>Eukaryota</taxon>
        <taxon>Fungi</taxon>
        <taxon>Dikarya</taxon>
        <taxon>Ascomycota</taxon>
        <taxon>Pezizomycotina</taxon>
        <taxon>Pezizomycetes</taxon>
        <taxon>Pezizales</taxon>
        <taxon>Ascobolaceae</taxon>
        <taxon>Ascobolus</taxon>
    </lineage>
</organism>
<reference evidence="2 3" key="1">
    <citation type="journal article" date="2018" name="Nat. Ecol. Evol.">
        <title>Pezizomycetes genomes reveal the molecular basis of ectomycorrhizal truffle lifestyle.</title>
        <authorList>
            <person name="Murat C."/>
            <person name="Payen T."/>
            <person name="Noel B."/>
            <person name="Kuo A."/>
            <person name="Morin E."/>
            <person name="Chen J."/>
            <person name="Kohler A."/>
            <person name="Krizsan K."/>
            <person name="Balestrini R."/>
            <person name="Da Silva C."/>
            <person name="Montanini B."/>
            <person name="Hainaut M."/>
            <person name="Levati E."/>
            <person name="Barry K.W."/>
            <person name="Belfiori B."/>
            <person name="Cichocki N."/>
            <person name="Clum A."/>
            <person name="Dockter R.B."/>
            <person name="Fauchery L."/>
            <person name="Guy J."/>
            <person name="Iotti M."/>
            <person name="Le Tacon F."/>
            <person name="Lindquist E.A."/>
            <person name="Lipzen A."/>
            <person name="Malagnac F."/>
            <person name="Mello A."/>
            <person name="Molinier V."/>
            <person name="Miyauchi S."/>
            <person name="Poulain J."/>
            <person name="Riccioni C."/>
            <person name="Rubini A."/>
            <person name="Sitrit Y."/>
            <person name="Splivallo R."/>
            <person name="Traeger S."/>
            <person name="Wang M."/>
            <person name="Zifcakova L."/>
            <person name="Wipf D."/>
            <person name="Zambonelli A."/>
            <person name="Paolocci F."/>
            <person name="Nowrousian M."/>
            <person name="Ottonello S."/>
            <person name="Baldrian P."/>
            <person name="Spatafora J.W."/>
            <person name="Henrissat B."/>
            <person name="Nagy L.G."/>
            <person name="Aury J.M."/>
            <person name="Wincker P."/>
            <person name="Grigoriev I.V."/>
            <person name="Bonfante P."/>
            <person name="Martin F.M."/>
        </authorList>
    </citation>
    <scope>NUCLEOTIDE SEQUENCE [LARGE SCALE GENOMIC DNA]</scope>
    <source>
        <strain evidence="2 3">RN42</strain>
    </source>
</reference>
<dbReference type="InterPro" id="IPR001810">
    <property type="entry name" value="F-box_dom"/>
</dbReference>
<dbReference type="CDD" id="cd09917">
    <property type="entry name" value="F-box_SF"/>
    <property type="match status" value="1"/>
</dbReference>